<name>A0A0J8BRR7_BETVV</name>
<dbReference type="Proteomes" id="UP000035740">
    <property type="component" value="Chromosome 8"/>
</dbReference>
<feature type="compositionally biased region" description="Pro residues" evidence="1">
    <location>
        <begin position="93"/>
        <end position="114"/>
    </location>
</feature>
<sequence length="114" mass="11800">MGQKIPNIMFLAVIPALFMVLASLPAALAQPIPARKLLQVLSPSPNMPPMPTNLPPTPLPNMPPMPAGLPPISSPNMPPMSEGLPPKSSLNMPPMPVGLPPVPASLPPPMTAGQ</sequence>
<evidence type="ECO:0000256" key="1">
    <source>
        <dbReference type="SAM" id="MobiDB-lite"/>
    </source>
</evidence>
<evidence type="ECO:0000313" key="4">
    <source>
        <dbReference type="Proteomes" id="UP000035740"/>
    </source>
</evidence>
<feature type="compositionally biased region" description="Pro residues" evidence="1">
    <location>
        <begin position="45"/>
        <end position="78"/>
    </location>
</feature>
<dbReference type="EMBL" id="KQ090157">
    <property type="protein sequence ID" value="KMT04200.1"/>
    <property type="molecule type" value="Genomic_DNA"/>
</dbReference>
<dbReference type="AlphaFoldDB" id="A0A0J8BRR7"/>
<reference evidence="3 4" key="1">
    <citation type="journal article" date="2014" name="Nature">
        <title>The genome of the recently domesticated crop plant sugar beet (Beta vulgaris).</title>
        <authorList>
            <person name="Dohm J.C."/>
            <person name="Minoche A.E."/>
            <person name="Holtgrawe D."/>
            <person name="Capella-Gutierrez S."/>
            <person name="Zakrzewski F."/>
            <person name="Tafer H."/>
            <person name="Rupp O."/>
            <person name="Sorensen T.R."/>
            <person name="Stracke R."/>
            <person name="Reinhardt R."/>
            <person name="Goesmann A."/>
            <person name="Kraft T."/>
            <person name="Schulz B."/>
            <person name="Stadler P.F."/>
            <person name="Schmidt T."/>
            <person name="Gabaldon T."/>
            <person name="Lehrach H."/>
            <person name="Weisshaar B."/>
            <person name="Himmelbauer H."/>
        </authorList>
    </citation>
    <scope>NUCLEOTIDE SEQUENCE [LARGE SCALE GENOMIC DNA]</scope>
    <source>
        <tissue evidence="3">Taproot</tissue>
    </source>
</reference>
<feature type="region of interest" description="Disordered" evidence="1">
    <location>
        <begin position="42"/>
        <end position="114"/>
    </location>
</feature>
<protein>
    <submittedName>
        <fullName evidence="3">Uncharacterized protein</fullName>
    </submittedName>
</protein>
<proteinExistence type="predicted"/>
<accession>A0A0J8BRR7</accession>
<feature type="signal peptide" evidence="2">
    <location>
        <begin position="1"/>
        <end position="29"/>
    </location>
</feature>
<evidence type="ECO:0000313" key="3">
    <source>
        <dbReference type="EMBL" id="KMT04200.1"/>
    </source>
</evidence>
<keyword evidence="2" id="KW-0732">Signal</keyword>
<feature type="chain" id="PRO_5005295012" evidence="2">
    <location>
        <begin position="30"/>
        <end position="114"/>
    </location>
</feature>
<keyword evidence="4" id="KW-1185">Reference proteome</keyword>
<organism evidence="3 4">
    <name type="scientific">Beta vulgaris subsp. vulgaris</name>
    <name type="common">Beet</name>
    <dbReference type="NCBI Taxonomy" id="3555"/>
    <lineage>
        <taxon>Eukaryota</taxon>
        <taxon>Viridiplantae</taxon>
        <taxon>Streptophyta</taxon>
        <taxon>Embryophyta</taxon>
        <taxon>Tracheophyta</taxon>
        <taxon>Spermatophyta</taxon>
        <taxon>Magnoliopsida</taxon>
        <taxon>eudicotyledons</taxon>
        <taxon>Gunneridae</taxon>
        <taxon>Pentapetalae</taxon>
        <taxon>Caryophyllales</taxon>
        <taxon>Chenopodiaceae</taxon>
        <taxon>Betoideae</taxon>
        <taxon>Beta</taxon>
    </lineage>
</organism>
<evidence type="ECO:0000256" key="2">
    <source>
        <dbReference type="SAM" id="SignalP"/>
    </source>
</evidence>
<gene>
    <name evidence="3" type="ORF">BVRB_8g184950</name>
</gene>
<dbReference type="Gramene" id="KMT04200">
    <property type="protein sequence ID" value="KMT04200"/>
    <property type="gene ID" value="BVRB_8g184950"/>
</dbReference>